<gene>
    <name evidence="7" type="ORF">LV82_00094</name>
</gene>
<evidence type="ECO:0000256" key="2">
    <source>
        <dbReference type="ARBA" id="ARBA00022552"/>
    </source>
</evidence>
<dbReference type="Pfam" id="PF05175">
    <property type="entry name" value="MTS"/>
    <property type="match status" value="1"/>
</dbReference>
<evidence type="ECO:0000313" key="7">
    <source>
        <dbReference type="EMBL" id="PPB82171.1"/>
    </source>
</evidence>
<evidence type="ECO:0000259" key="6">
    <source>
        <dbReference type="Pfam" id="PF05175"/>
    </source>
</evidence>
<dbReference type="InterPro" id="IPR029063">
    <property type="entry name" value="SAM-dependent_MTases_sf"/>
</dbReference>
<dbReference type="Proteomes" id="UP000239736">
    <property type="component" value="Unassembled WGS sequence"/>
</dbReference>
<dbReference type="InterPro" id="IPR046977">
    <property type="entry name" value="RsmC/RlmG"/>
</dbReference>
<feature type="domain" description="Methyltransferase small" evidence="6">
    <location>
        <begin position="162"/>
        <end position="324"/>
    </location>
</feature>
<keyword evidence="5" id="KW-0949">S-adenosyl-L-methionine</keyword>
<dbReference type="InterPro" id="IPR007848">
    <property type="entry name" value="Small_mtfrase_dom"/>
</dbReference>
<dbReference type="CDD" id="cd02440">
    <property type="entry name" value="AdoMet_MTases"/>
    <property type="match status" value="1"/>
</dbReference>
<comment type="caution">
    <text evidence="7">The sequence shown here is derived from an EMBL/GenBank/DDBJ whole genome shotgun (WGS) entry which is preliminary data.</text>
</comment>
<keyword evidence="1" id="KW-0963">Cytoplasm</keyword>
<evidence type="ECO:0000256" key="5">
    <source>
        <dbReference type="ARBA" id="ARBA00022691"/>
    </source>
</evidence>
<protein>
    <submittedName>
        <fullName evidence="7">16S rRNA (Guanine1207-N2)-methyltransferase</fullName>
    </submittedName>
</protein>
<dbReference type="GO" id="GO:0008170">
    <property type="term" value="F:N-methyltransferase activity"/>
    <property type="evidence" value="ECO:0007669"/>
    <property type="project" value="UniProtKB-ARBA"/>
</dbReference>
<organism evidence="7 8">
    <name type="scientific">Albidovulum inexpectatum</name>
    <dbReference type="NCBI Taxonomy" id="196587"/>
    <lineage>
        <taxon>Bacteria</taxon>
        <taxon>Pseudomonadati</taxon>
        <taxon>Pseudomonadota</taxon>
        <taxon>Alphaproteobacteria</taxon>
        <taxon>Rhodobacterales</taxon>
        <taxon>Paracoccaceae</taxon>
        <taxon>Albidovulum</taxon>
    </lineage>
</organism>
<sequence>MTHPRISLALGAPGALPEQGRVLVIGARGQDDLSALPRDRSVVVQGFRPDHDALVTRGWNVVTRMDEAGENFAAALVLLPRSREQGRAWLAEAVARVRPGGPVWVDGQKTDGIETMQKELRARAKLGDVLAKAHGRILRIQADAGEGFQDWGARDLEPAPGFVTRPGVFSADRIDRGSVALAQALPETLRGVVADLGAGWGWLASRILERPDVDELHLVEADTTALDCARRNVMDDRARFHWADVATFVPERPFDVIVTNPPFHVGRDADPSLGAVFIEAAARMLTPGGRLFMVANRHLPYEPVLARLFRDVRELDGVPGFKIICAARPIVQTGRSGAAARR</sequence>
<name>A0A2S5JL90_9RHOB</name>
<keyword evidence="2" id="KW-0698">rRNA processing</keyword>
<keyword evidence="4 7" id="KW-0808">Transferase</keyword>
<dbReference type="GO" id="GO:0032259">
    <property type="term" value="P:methylation"/>
    <property type="evidence" value="ECO:0007669"/>
    <property type="project" value="UniProtKB-KW"/>
</dbReference>
<dbReference type="PROSITE" id="PS00092">
    <property type="entry name" value="N6_MTASE"/>
    <property type="match status" value="1"/>
</dbReference>
<evidence type="ECO:0000256" key="3">
    <source>
        <dbReference type="ARBA" id="ARBA00022603"/>
    </source>
</evidence>
<reference evidence="7 8" key="1">
    <citation type="submission" date="2018-01" db="EMBL/GenBank/DDBJ databases">
        <title>Genomic Encyclopedia of Archaeal and Bacterial Type Strains, Phase II (KMG-II): from individual species to whole genera.</title>
        <authorList>
            <person name="Goeker M."/>
        </authorList>
    </citation>
    <scope>NUCLEOTIDE SEQUENCE [LARGE SCALE GENOMIC DNA]</scope>
    <source>
        <strain evidence="7 8">DSM 12048</strain>
    </source>
</reference>
<evidence type="ECO:0000313" key="8">
    <source>
        <dbReference type="Proteomes" id="UP000239736"/>
    </source>
</evidence>
<accession>A0A2S5JL90</accession>
<dbReference type="InterPro" id="IPR002052">
    <property type="entry name" value="DNA_methylase_N6_adenine_CS"/>
</dbReference>
<dbReference type="GO" id="GO:0008757">
    <property type="term" value="F:S-adenosylmethionine-dependent methyltransferase activity"/>
    <property type="evidence" value="ECO:0007669"/>
    <property type="project" value="InterPro"/>
</dbReference>
<evidence type="ECO:0000256" key="4">
    <source>
        <dbReference type="ARBA" id="ARBA00022679"/>
    </source>
</evidence>
<dbReference type="PANTHER" id="PTHR47816">
    <property type="entry name" value="RIBOSOMAL RNA SMALL SUBUNIT METHYLTRANSFERASE C"/>
    <property type="match status" value="1"/>
</dbReference>
<dbReference type="SUPFAM" id="SSF53335">
    <property type="entry name" value="S-adenosyl-L-methionine-dependent methyltransferases"/>
    <property type="match status" value="1"/>
</dbReference>
<evidence type="ECO:0000256" key="1">
    <source>
        <dbReference type="ARBA" id="ARBA00022490"/>
    </source>
</evidence>
<dbReference type="GO" id="GO:0003676">
    <property type="term" value="F:nucleic acid binding"/>
    <property type="evidence" value="ECO:0007669"/>
    <property type="project" value="InterPro"/>
</dbReference>
<keyword evidence="8" id="KW-1185">Reference proteome</keyword>
<dbReference type="OrthoDB" id="9816072at2"/>
<dbReference type="Gene3D" id="3.40.50.150">
    <property type="entry name" value="Vaccinia Virus protein VP39"/>
    <property type="match status" value="2"/>
</dbReference>
<dbReference type="RefSeq" id="WP_104068758.1">
    <property type="nucleotide sequence ID" value="NZ_PRDS01000001.1"/>
</dbReference>
<keyword evidence="3 7" id="KW-0489">Methyltransferase</keyword>
<dbReference type="GO" id="GO:0006364">
    <property type="term" value="P:rRNA processing"/>
    <property type="evidence" value="ECO:0007669"/>
    <property type="project" value="UniProtKB-KW"/>
</dbReference>
<dbReference type="AlphaFoldDB" id="A0A2S5JL90"/>
<dbReference type="EMBL" id="PRDS01000001">
    <property type="protein sequence ID" value="PPB82171.1"/>
    <property type="molecule type" value="Genomic_DNA"/>
</dbReference>
<dbReference type="PANTHER" id="PTHR47816:SF4">
    <property type="entry name" value="RIBOSOMAL RNA SMALL SUBUNIT METHYLTRANSFERASE C"/>
    <property type="match status" value="1"/>
</dbReference>
<proteinExistence type="predicted"/>